<dbReference type="Gene3D" id="1.20.120.340">
    <property type="entry name" value="Flagellar protein FliS"/>
    <property type="match status" value="1"/>
</dbReference>
<keyword evidence="5" id="KW-0143">Chaperone</keyword>
<reference evidence="8" key="2">
    <citation type="submission" date="2014-05" db="EMBL/GenBank/DDBJ databases">
        <title>Draft genome sequence of Virgibacillus massiliensis Vm-5.</title>
        <authorList>
            <person name="Khelaifia S."/>
            <person name="Croce O."/>
            <person name="Lagier J.C."/>
            <person name="Raoult D."/>
        </authorList>
    </citation>
    <scope>NUCLEOTIDE SEQUENCE [LARGE SCALE GENOMIC DNA]</scope>
    <source>
        <strain evidence="8">Vm-5</strain>
    </source>
</reference>
<dbReference type="PIRSF" id="PIRSF039090">
    <property type="entry name" value="Flis"/>
    <property type="match status" value="1"/>
</dbReference>
<evidence type="ECO:0000256" key="4">
    <source>
        <dbReference type="ARBA" id="ARBA00022795"/>
    </source>
</evidence>
<evidence type="ECO:0000256" key="1">
    <source>
        <dbReference type="ARBA" id="ARBA00004514"/>
    </source>
</evidence>
<keyword evidence="7" id="KW-0966">Cell projection</keyword>
<dbReference type="Pfam" id="PF02561">
    <property type="entry name" value="FliS"/>
    <property type="match status" value="1"/>
</dbReference>
<dbReference type="SUPFAM" id="SSF101116">
    <property type="entry name" value="Flagellar export chaperone FliS"/>
    <property type="match status" value="1"/>
</dbReference>
<evidence type="ECO:0000256" key="5">
    <source>
        <dbReference type="ARBA" id="ARBA00023186"/>
    </source>
</evidence>
<keyword evidence="3 6" id="KW-0963">Cytoplasm</keyword>
<protein>
    <recommendedName>
        <fullName evidence="6">Flagellar secretion chaperone FliS</fullName>
    </recommendedName>
</protein>
<name>A0A024Q918_9BACI</name>
<dbReference type="STRING" id="1462526.BN990_01289"/>
<comment type="similarity">
    <text evidence="2 6">Belongs to the FliS family.</text>
</comment>
<keyword evidence="7" id="KW-0282">Flagellum</keyword>
<dbReference type="RefSeq" id="WP_038242958.1">
    <property type="nucleotide sequence ID" value="NZ_BNER01000003.1"/>
</dbReference>
<keyword evidence="8" id="KW-1185">Reference proteome</keyword>
<evidence type="ECO:0000256" key="2">
    <source>
        <dbReference type="ARBA" id="ARBA00008787"/>
    </source>
</evidence>
<proteinExistence type="inferred from homology"/>
<dbReference type="AlphaFoldDB" id="A0A024Q918"/>
<dbReference type="Proteomes" id="UP000028875">
    <property type="component" value="Unassembled WGS sequence"/>
</dbReference>
<dbReference type="NCBIfam" id="TIGR00208">
    <property type="entry name" value="fliS"/>
    <property type="match status" value="1"/>
</dbReference>
<reference evidence="7 8" key="1">
    <citation type="submission" date="2014-03" db="EMBL/GenBank/DDBJ databases">
        <authorList>
            <person name="Urmite Genomes U."/>
        </authorList>
    </citation>
    <scope>NUCLEOTIDE SEQUENCE [LARGE SCALE GENOMIC DNA]</scope>
    <source>
        <strain evidence="7 8">Vm-5</strain>
    </source>
</reference>
<gene>
    <name evidence="7" type="primary">fliS</name>
    <name evidence="7" type="ORF">BN990_01289</name>
</gene>
<dbReference type="GO" id="GO:0044780">
    <property type="term" value="P:bacterial-type flagellum assembly"/>
    <property type="evidence" value="ECO:0007669"/>
    <property type="project" value="InterPro"/>
</dbReference>
<dbReference type="EMBL" id="CCDP010000001">
    <property type="protein sequence ID" value="CDQ39008.1"/>
    <property type="molecule type" value="Genomic_DNA"/>
</dbReference>
<keyword evidence="7" id="KW-0969">Cilium</keyword>
<dbReference type="OrthoDB" id="1524959at2"/>
<dbReference type="InterPro" id="IPR003713">
    <property type="entry name" value="FliS"/>
</dbReference>
<evidence type="ECO:0000313" key="7">
    <source>
        <dbReference type="EMBL" id="CDQ39008.1"/>
    </source>
</evidence>
<organism evidence="7 8">
    <name type="scientific">Virgibacillus massiliensis</name>
    <dbReference type="NCBI Taxonomy" id="1462526"/>
    <lineage>
        <taxon>Bacteria</taxon>
        <taxon>Bacillati</taxon>
        <taxon>Bacillota</taxon>
        <taxon>Bacilli</taxon>
        <taxon>Bacillales</taxon>
        <taxon>Bacillaceae</taxon>
        <taxon>Virgibacillus</taxon>
    </lineage>
</organism>
<keyword evidence="4 6" id="KW-1005">Bacterial flagellum biogenesis</keyword>
<evidence type="ECO:0000256" key="6">
    <source>
        <dbReference type="PIRNR" id="PIRNR039090"/>
    </source>
</evidence>
<dbReference type="CDD" id="cd16098">
    <property type="entry name" value="FliS"/>
    <property type="match status" value="1"/>
</dbReference>
<accession>A0A024Q918</accession>
<evidence type="ECO:0000313" key="8">
    <source>
        <dbReference type="Proteomes" id="UP000028875"/>
    </source>
</evidence>
<dbReference type="eggNOG" id="COG1516">
    <property type="taxonomic scope" value="Bacteria"/>
</dbReference>
<comment type="caution">
    <text evidence="7">The sequence shown here is derived from an EMBL/GenBank/DDBJ whole genome shotgun (WGS) entry which is preliminary data.</text>
</comment>
<dbReference type="PANTHER" id="PTHR34773:SF1">
    <property type="entry name" value="FLAGELLAR SECRETION CHAPERONE FLIS"/>
    <property type="match status" value="1"/>
</dbReference>
<dbReference type="GO" id="GO:0071973">
    <property type="term" value="P:bacterial-type flagellum-dependent cell motility"/>
    <property type="evidence" value="ECO:0007669"/>
    <property type="project" value="TreeGrafter"/>
</dbReference>
<evidence type="ECO:0000256" key="3">
    <source>
        <dbReference type="ARBA" id="ARBA00022490"/>
    </source>
</evidence>
<sequence>MSPNKQHQAYQDNAVNTASGAELTLMLYNGCMKFVKQAIKDVEANHFEEKNTNIQKAQNIIQELIITLDPKIEISNQFLPLYDYMLFRLKEANINNNVEYLQEVLELITDFRDTWKQVILEIRKKQYAQGAHV</sequence>
<dbReference type="InterPro" id="IPR036584">
    <property type="entry name" value="FliS_sf"/>
</dbReference>
<dbReference type="GO" id="GO:0005829">
    <property type="term" value="C:cytosol"/>
    <property type="evidence" value="ECO:0007669"/>
    <property type="project" value="UniProtKB-SubCell"/>
</dbReference>
<comment type="subcellular location">
    <subcellularLocation>
        <location evidence="1 6">Cytoplasm</location>
        <location evidence="1 6">Cytosol</location>
    </subcellularLocation>
</comment>
<dbReference type="PANTHER" id="PTHR34773">
    <property type="entry name" value="FLAGELLAR SECRETION CHAPERONE FLIS"/>
    <property type="match status" value="1"/>
</dbReference>